<keyword evidence="4 10" id="KW-0863">Zinc-finger</keyword>
<dbReference type="SUPFAM" id="SSF140996">
    <property type="entry name" value="Hermes dimerisation domain"/>
    <property type="match status" value="1"/>
</dbReference>
<sequence>MEGETSSAHNEKPNDKTESPTTSNTNALPPKRPKKKKSELWDHFSMMGDCDPNNPRAACNYCGKDYGCHGKMDGTSNLWNHLYNQCPMSPYKVVDKKQNTLCFLKKEEGQSTLKAVGFSEKIARNALAKMIIVDELPFRHGEKEGFKFFVEVLEPRFTIPCRTTVARDCMNLYYEEKKKLKKAFQKQRVCLTTDTRTSIQNLNYMCLTAHWIDNDWNLHKRILNFFVVPNHKGVTIGKHIEKCLQEWGIDRIFTITLDNASSNDTVIQYLKRKTKDWKTTILDNEFLHMRCCAHIVNLIVCEGLKDQNKSIVKIRNAVRYNCVEREKIPSKSLVCLDLPTRWNSTYVMLEAAVKFQNAFERLQEEDSQFDSYFNDDDNDENEVTLQFSGSLYVTSNAFFHELVSVQSKLLTLSRSEDNMLKNMAASMRKKYDKYWRILKISIFCFYEKSKTEELTAMVEAKLKKLYEHYLQKDTSANFAKPSVSQTFEEMDVDDEEEDDSKSFAFQYKKHLEEAESLENKSEVDRFLTENCEGLGNAEFDILAWWKLNSRKYQILSQIARDVLAVPISTQGRLNAAPVSTMASKSAFSTGGRVLDPFQSSLTPKMVEALICGQNWLRSSPIPINLREAMDDIEKYEKIESGCYLLWRSST</sequence>
<keyword evidence="5" id="KW-0862">Zinc</keyword>
<proteinExistence type="predicted"/>
<dbReference type="GO" id="GO:0046983">
    <property type="term" value="F:protein dimerization activity"/>
    <property type="evidence" value="ECO:0007669"/>
    <property type="project" value="InterPro"/>
</dbReference>
<dbReference type="PROSITE" id="PS50808">
    <property type="entry name" value="ZF_BED"/>
    <property type="match status" value="1"/>
</dbReference>
<evidence type="ECO:0000256" key="9">
    <source>
        <dbReference type="ARBA" id="ARBA00023242"/>
    </source>
</evidence>
<dbReference type="GO" id="GO:0003677">
    <property type="term" value="F:DNA binding"/>
    <property type="evidence" value="ECO:0007669"/>
    <property type="project" value="UniProtKB-KW"/>
</dbReference>
<feature type="compositionally biased region" description="Basic and acidic residues" evidence="11">
    <location>
        <begin position="9"/>
        <end position="18"/>
    </location>
</feature>
<dbReference type="Pfam" id="PF02892">
    <property type="entry name" value="zf-BED"/>
    <property type="match status" value="1"/>
</dbReference>
<evidence type="ECO:0000313" key="13">
    <source>
        <dbReference type="EMBL" id="KAK4576740.1"/>
    </source>
</evidence>
<evidence type="ECO:0000256" key="11">
    <source>
        <dbReference type="SAM" id="MobiDB-lite"/>
    </source>
</evidence>
<dbReference type="SMART" id="SM00614">
    <property type="entry name" value="ZnF_BED"/>
    <property type="match status" value="1"/>
</dbReference>
<dbReference type="Pfam" id="PF14372">
    <property type="entry name" value="hAT-like_RNase-H"/>
    <property type="match status" value="1"/>
</dbReference>
<keyword evidence="7" id="KW-0238">DNA-binding</keyword>
<dbReference type="InterPro" id="IPR025525">
    <property type="entry name" value="hAT-like_transposase_RNase-H"/>
</dbReference>
<reference evidence="13 14" key="1">
    <citation type="journal article" date="2023" name="G3 (Bethesda)">
        <title>A haplotype-resolved chromosome-scale genome for Quercus rubra L. provides insights into the genetics of adaptive traits for red oak species.</title>
        <authorList>
            <person name="Kapoor B."/>
            <person name="Jenkins J."/>
            <person name="Schmutz J."/>
            <person name="Zhebentyayeva T."/>
            <person name="Kuelheim C."/>
            <person name="Coggeshall M."/>
            <person name="Heim C."/>
            <person name="Lasky J.R."/>
            <person name="Leites L."/>
            <person name="Islam-Faridi N."/>
            <person name="Romero-Severson J."/>
            <person name="DeLeo V.L."/>
            <person name="Lucas S.M."/>
            <person name="Lazic D."/>
            <person name="Gailing O."/>
            <person name="Carlson J."/>
            <person name="Staton M."/>
        </authorList>
    </citation>
    <scope>NUCLEOTIDE SEQUENCE [LARGE SCALE GENOMIC DNA]</scope>
    <source>
        <strain evidence="13">Pseudo-F2</strain>
    </source>
</reference>
<evidence type="ECO:0000256" key="7">
    <source>
        <dbReference type="ARBA" id="ARBA00023125"/>
    </source>
</evidence>
<dbReference type="Proteomes" id="UP001324115">
    <property type="component" value="Unassembled WGS sequence"/>
</dbReference>
<dbReference type="InterPro" id="IPR052035">
    <property type="entry name" value="ZnF_BED_domain_contain"/>
</dbReference>
<dbReference type="GO" id="GO:0008270">
    <property type="term" value="F:zinc ion binding"/>
    <property type="evidence" value="ECO:0007669"/>
    <property type="project" value="UniProtKB-KW"/>
</dbReference>
<feature type="domain" description="BED-type" evidence="12">
    <location>
        <begin position="35"/>
        <end position="93"/>
    </location>
</feature>
<organism evidence="13 14">
    <name type="scientific">Quercus rubra</name>
    <name type="common">Northern red oak</name>
    <name type="synonym">Quercus borealis</name>
    <dbReference type="NCBI Taxonomy" id="3512"/>
    <lineage>
        <taxon>Eukaryota</taxon>
        <taxon>Viridiplantae</taxon>
        <taxon>Streptophyta</taxon>
        <taxon>Embryophyta</taxon>
        <taxon>Tracheophyta</taxon>
        <taxon>Spermatophyta</taxon>
        <taxon>Magnoliopsida</taxon>
        <taxon>eudicotyledons</taxon>
        <taxon>Gunneridae</taxon>
        <taxon>Pentapetalae</taxon>
        <taxon>rosids</taxon>
        <taxon>fabids</taxon>
        <taxon>Fagales</taxon>
        <taxon>Fagaceae</taxon>
        <taxon>Quercus</taxon>
    </lineage>
</organism>
<dbReference type="InterPro" id="IPR008906">
    <property type="entry name" value="HATC_C_dom"/>
</dbReference>
<dbReference type="InterPro" id="IPR003656">
    <property type="entry name" value="Znf_BED"/>
</dbReference>
<dbReference type="EMBL" id="JAXUIC010000008">
    <property type="protein sequence ID" value="KAK4576740.1"/>
    <property type="molecule type" value="Genomic_DNA"/>
</dbReference>
<dbReference type="PANTHER" id="PTHR46481">
    <property type="entry name" value="ZINC FINGER BED DOMAIN-CONTAINING PROTEIN 4"/>
    <property type="match status" value="1"/>
</dbReference>
<gene>
    <name evidence="13" type="ORF">RGQ29_027336</name>
</gene>
<name>A0AAN7IHC5_QUERU</name>
<evidence type="ECO:0000256" key="1">
    <source>
        <dbReference type="ARBA" id="ARBA00004123"/>
    </source>
</evidence>
<dbReference type="GO" id="GO:0005634">
    <property type="term" value="C:nucleus"/>
    <property type="evidence" value="ECO:0007669"/>
    <property type="project" value="UniProtKB-SubCell"/>
</dbReference>
<keyword evidence="6" id="KW-0805">Transcription regulation</keyword>
<evidence type="ECO:0000256" key="8">
    <source>
        <dbReference type="ARBA" id="ARBA00023163"/>
    </source>
</evidence>
<comment type="caution">
    <text evidence="13">The sequence shown here is derived from an EMBL/GenBank/DDBJ whole genome shotgun (WGS) entry which is preliminary data.</text>
</comment>
<evidence type="ECO:0000256" key="2">
    <source>
        <dbReference type="ARBA" id="ARBA00011738"/>
    </source>
</evidence>
<dbReference type="Pfam" id="PF05699">
    <property type="entry name" value="Dimer_Tnp_hAT"/>
    <property type="match status" value="2"/>
</dbReference>
<evidence type="ECO:0000256" key="4">
    <source>
        <dbReference type="ARBA" id="ARBA00022771"/>
    </source>
</evidence>
<evidence type="ECO:0000256" key="6">
    <source>
        <dbReference type="ARBA" id="ARBA00023015"/>
    </source>
</evidence>
<evidence type="ECO:0000259" key="12">
    <source>
        <dbReference type="PROSITE" id="PS50808"/>
    </source>
</evidence>
<evidence type="ECO:0000313" key="14">
    <source>
        <dbReference type="Proteomes" id="UP001324115"/>
    </source>
</evidence>
<keyword evidence="8" id="KW-0804">Transcription</keyword>
<keyword evidence="14" id="KW-1185">Reference proteome</keyword>
<dbReference type="GO" id="GO:0009791">
    <property type="term" value="P:post-embryonic development"/>
    <property type="evidence" value="ECO:0007669"/>
    <property type="project" value="UniProtKB-ARBA"/>
</dbReference>
<protein>
    <recommendedName>
        <fullName evidence="12">BED-type domain-containing protein</fullName>
    </recommendedName>
</protein>
<dbReference type="SUPFAM" id="SSF53098">
    <property type="entry name" value="Ribonuclease H-like"/>
    <property type="match status" value="1"/>
</dbReference>
<dbReference type="SUPFAM" id="SSF57667">
    <property type="entry name" value="beta-beta-alpha zinc fingers"/>
    <property type="match status" value="1"/>
</dbReference>
<dbReference type="InterPro" id="IPR012337">
    <property type="entry name" value="RNaseH-like_sf"/>
</dbReference>
<dbReference type="AlphaFoldDB" id="A0AAN7IHC5"/>
<comment type="subunit">
    <text evidence="2">Homodimer.</text>
</comment>
<dbReference type="InterPro" id="IPR036236">
    <property type="entry name" value="Znf_C2H2_sf"/>
</dbReference>
<evidence type="ECO:0000256" key="10">
    <source>
        <dbReference type="PROSITE-ProRule" id="PRU00027"/>
    </source>
</evidence>
<keyword evidence="3" id="KW-0479">Metal-binding</keyword>
<comment type="subcellular location">
    <subcellularLocation>
        <location evidence="1">Nucleus</location>
    </subcellularLocation>
</comment>
<evidence type="ECO:0000256" key="5">
    <source>
        <dbReference type="ARBA" id="ARBA00022833"/>
    </source>
</evidence>
<dbReference type="PANTHER" id="PTHR46481:SF10">
    <property type="entry name" value="ZINC FINGER BED DOMAIN-CONTAINING PROTEIN 39"/>
    <property type="match status" value="1"/>
</dbReference>
<accession>A0AAN7IHC5</accession>
<feature type="region of interest" description="Disordered" evidence="11">
    <location>
        <begin position="1"/>
        <end position="38"/>
    </location>
</feature>
<evidence type="ECO:0000256" key="3">
    <source>
        <dbReference type="ARBA" id="ARBA00022723"/>
    </source>
</evidence>
<keyword evidence="9" id="KW-0539">Nucleus</keyword>